<dbReference type="PROSITE" id="PS00010">
    <property type="entry name" value="ASX_HYDROXYL"/>
    <property type="match status" value="2"/>
</dbReference>
<evidence type="ECO:0000256" key="3">
    <source>
        <dbReference type="ARBA" id="ARBA00022536"/>
    </source>
</evidence>
<evidence type="ECO:0000256" key="1">
    <source>
        <dbReference type="ARBA" id="ARBA00004613"/>
    </source>
</evidence>
<dbReference type="Pfam" id="PF07645">
    <property type="entry name" value="EGF_CA"/>
    <property type="match status" value="2"/>
</dbReference>
<feature type="domain" description="EGF-like" evidence="13">
    <location>
        <begin position="568"/>
        <end position="609"/>
    </location>
</feature>
<dbReference type="SUPFAM" id="SSF69318">
    <property type="entry name" value="Integrin alpha N-terminal domain"/>
    <property type="match status" value="2"/>
</dbReference>
<dbReference type="InterPro" id="IPR013517">
    <property type="entry name" value="FG-GAP"/>
</dbReference>
<feature type="compositionally biased region" description="Basic and acidic residues" evidence="11">
    <location>
        <begin position="1423"/>
        <end position="1444"/>
    </location>
</feature>
<feature type="repeat" description="FG-GAP" evidence="10">
    <location>
        <begin position="360"/>
        <end position="422"/>
    </location>
</feature>
<dbReference type="PANTHER" id="PTHR23221:SF7">
    <property type="entry name" value="PHOSPHATIDYLINOSITOL-GLYCAN-SPECIFIC PHOSPHOLIPASE D"/>
    <property type="match status" value="1"/>
</dbReference>
<comment type="caution">
    <text evidence="9">Lacks conserved residue(s) required for the propagation of feature annotation.</text>
</comment>
<dbReference type="EMBL" id="CDMZ01000286">
    <property type="protein sequence ID" value="CEM10963.1"/>
    <property type="molecule type" value="Genomic_DNA"/>
</dbReference>
<accession>A0A0G4FDL3</accession>
<evidence type="ECO:0000256" key="9">
    <source>
        <dbReference type="PROSITE-ProRule" id="PRU00076"/>
    </source>
</evidence>
<keyword evidence="4" id="KW-0732">Signal</keyword>
<dbReference type="PROSITE" id="PS50026">
    <property type="entry name" value="EGF_3"/>
    <property type="match status" value="2"/>
</dbReference>
<name>A0A0G4FDL3_9ALVE</name>
<feature type="region of interest" description="Disordered" evidence="11">
    <location>
        <begin position="769"/>
        <end position="807"/>
    </location>
</feature>
<dbReference type="Gene3D" id="2.10.25.10">
    <property type="entry name" value="Laminin"/>
    <property type="match status" value="2"/>
</dbReference>
<sequence>MSLHERFDCAGPSLASHVSPVPPQGAFSGVDAENAGAHGELLKAEEGHKEAERRQLVFTYNREIYSNSLDGTDGFIASGKAVTHKFGHAVAFLGDVNGDSIDDFVCGAYLEGSKDQGEAAIFFGKSSWTSTVQSTSLDGTNGFIVSGRTKSDTDRTVHTGRAVAGPGDVNGDGINDIIIASPDADPNDVIDRGQAHVIFGKNTAFSANINVGVTSDLDGSNGFNIYSTTGGDFLGWSVSGAGDMNSDGIKDILVGIKGASSEAGAAVVLFGKNTGFSQDIVYTSVDGTDGFVITGENAGDKLGWSVASLGDVNGDSIDDIIVGAVTAASGGILTDGGRAYVIFGSGNYSASMSVTSLNGANGFTIEGGASGDQLGVSVGSAGDLNSDGVKDIIVGANLADYNGITDTGKAYVIYGKNTASAGAFASSISVNSLDGSNGFAIVGYTGVDYAGEGVGYAGDLNSDGIDDIFIGAKQGDASAGTNAGQVDVIFGKNTATDGNFAAEFDVSTLDGTNGFTVRSSDSSADAGVSVAGGGDLNNDNRKDLIIGAAEGKNPSGTRTGAAFIVFGDNNECSLNKDNCGGNATCTNTAGSFSCSCGPGWEGDALTYCLDIDECVLLRHDCSANGACTNSLGSFSCACNAGFSGSGITCTDTDECSLGTHACPSISTCVDQLGGYECVFPETVDTTALSADVTTDEGPSANVKTLEALKTLTDGLDLSTTSVSSVTSTVDAVATKVSNTLSAAAKSGRTLTAEETTAVTSALASAGSVLESSLKQGSTGTQSTSGETTTTTEEDTSAQLTAATETVSQLTDSLSSTLSLSSTPSRTRTGKSDLNAKLPILKSLESVLETAAKDGGISTGTTSTADGETLTSRRKEMQTATDKVVKAATSQMAPLVLQQAGSGGASEMSTGEFSVSATVLGSPTEVADSRVISATVGSNRITLPNLPIEVVERIRDLPGTCGDPDKAVFGLAVVAWSGDIRSYIGGDREAGGSRSVRLIWCGEDVGSKVFGDSEVTVAVEGLQGGGAEGGRRLSESEGEGEGGCASYDNESGTWSSLCSTTGGGGGSCEGTGSQLMETEYGGFAADVLELVTGADLSVLWQFDKAAEGATADNIALWLAALLIGACALDLIIGFIRDRKTKKGAVEQLESFYLCNRAVLAASWENRHLPPWGSFRFIVANVQRLMEDGVAESDGRYQHRFSCECPYSLSEASEGGGGSSGLLKGRADAPRGDQIPGRRKLRARALPKSQAGEVSPDLGDSIDLGGLSFRQTDLVSLLITDAQKILAQGGLGGREENKRGLKSQTEPVAISPDCCLIENRTLPLSAPPRSSSGTNEEQPDIPRQNPVWDPRLPPVLPFSLRASLLKRWERDLAVDPFGEGDWELLSIARYLMTSGEFRKRLEGLAERQAFRWRLLKGLTREWRERNAAKKRESQSKGEGEEGEKGEGTSSVPARSGRKIGELVLDALSSGRKNSFLATVRGFFLPWTPTVPDVGSEEWEDQAGWDWALFADGGGGGEKEEEQERPQKIPWSPREVVVCLEIGNSFMKMTDLPGENVEGTNSLSDAIPPPFMDFHGLSVSSSPCVSFEEEETERRKNQNASSYSHLQTLLIPKRSIVAARLIKSCHLPSVQIPTTPAARFLSLRSRKNKMGKEVNEEEGLSGLRCRQWGTKFPFPTSLKTKTEPPEKSHSVQPLMGERSPPSRNVSEEDLRSEEEGAMNNRKGGNREEEEVEEREEECPSFFIQWLEESPDVSVLRLFVRCPGAPGGFVGLDFRDAEPFQDRGMLSNERVNAQAGRGEREGGEGEGSDSLEDAGLEDILLECADEIQGNEKGVQKRESEKPKTASKRLVGVREGVSKRSRQGERGDQSESSVTLEEVGRLAMDFHSRRRASIRALPVWEELNEQIERDLQRVRYFGWSASYLGFRLFIKPLQSLFLGTGGPSVGVSQSTHKLHRWTVSFNWVFLILLFFGVLSSTTPEFDEGMSAVEVLVAILSSFSDSSLLAVLFVYALSLPVSWTLNFLLQPETPKIPLLKSLAAVARKGERVTVDHANLLWTAQVVSRGSWWSLRGKKRWRQTSALSSLLPISRQSPEARQKLVQWRREQIVAEGGEIEAETQQTEANLSSKIWVLPETFRAFWLFRQSRKTVWGVGFCLFWICCCSFYVLSFALVYPIKVANVIEMGNSALTMFLINGIVRPLFLAAGLGMSLFFLISLLQRPDVKI</sequence>
<reference evidence="14" key="1">
    <citation type="submission" date="2014-11" db="EMBL/GenBank/DDBJ databases">
        <authorList>
            <person name="Otto D Thomas"/>
            <person name="Naeem Raeece"/>
        </authorList>
    </citation>
    <scope>NUCLEOTIDE SEQUENCE</scope>
</reference>
<dbReference type="InterPro" id="IPR013519">
    <property type="entry name" value="Int_alpha_beta-p"/>
</dbReference>
<keyword evidence="7" id="KW-1015">Disulfide bond</keyword>
<dbReference type="SMART" id="SM00191">
    <property type="entry name" value="Int_alpha"/>
    <property type="match status" value="7"/>
</dbReference>
<dbReference type="Gene3D" id="2.130.10.130">
    <property type="entry name" value="Integrin alpha, N-terminal"/>
    <property type="match status" value="4"/>
</dbReference>
<dbReference type="FunFam" id="2.10.25.10:FF:000038">
    <property type="entry name" value="Fibrillin 2"/>
    <property type="match status" value="1"/>
</dbReference>
<dbReference type="GO" id="GO:0005509">
    <property type="term" value="F:calcium ion binding"/>
    <property type="evidence" value="ECO:0007669"/>
    <property type="project" value="InterPro"/>
</dbReference>
<keyword evidence="2" id="KW-0964">Secreted</keyword>
<feature type="compositionally biased region" description="Basic and acidic residues" evidence="11">
    <location>
        <begin position="1829"/>
        <end position="1839"/>
    </location>
</feature>
<protein>
    <recommendedName>
        <fullName evidence="13">EGF-like domain-containing protein</fullName>
    </recommendedName>
</protein>
<dbReference type="GO" id="GO:0005576">
    <property type="term" value="C:extracellular region"/>
    <property type="evidence" value="ECO:0007669"/>
    <property type="project" value="UniProtKB-SubCell"/>
</dbReference>
<feature type="compositionally biased region" description="Polar residues" evidence="11">
    <location>
        <begin position="858"/>
        <end position="869"/>
    </location>
</feature>
<dbReference type="FunFam" id="2.10.25.10:FF:000014">
    <property type="entry name" value="Latent-transforming growth factor beta-binding protein 3"/>
    <property type="match status" value="1"/>
</dbReference>
<feature type="region of interest" description="Disordered" evidence="11">
    <location>
        <begin position="1777"/>
        <end position="1807"/>
    </location>
</feature>
<evidence type="ECO:0000313" key="14">
    <source>
        <dbReference type="EMBL" id="CEM10963.1"/>
    </source>
</evidence>
<dbReference type="VEuPathDB" id="CryptoDB:Cvel_3200"/>
<dbReference type="InterPro" id="IPR049883">
    <property type="entry name" value="NOTCH1_EGF-like"/>
</dbReference>
<dbReference type="PROSITE" id="PS01186">
    <property type="entry name" value="EGF_2"/>
    <property type="match status" value="2"/>
</dbReference>
<keyword evidence="5" id="KW-0677">Repeat</keyword>
<comment type="subcellular location">
    <subcellularLocation>
        <location evidence="1">Secreted</location>
    </subcellularLocation>
</comment>
<keyword evidence="3 9" id="KW-0245">EGF-like domain</keyword>
<feature type="region of interest" description="Disordered" evidence="11">
    <location>
        <begin position="812"/>
        <end position="831"/>
    </location>
</feature>
<dbReference type="Pfam" id="PF12947">
    <property type="entry name" value="EGF_3"/>
    <property type="match status" value="1"/>
</dbReference>
<dbReference type="Pfam" id="PF01839">
    <property type="entry name" value="FG-GAP"/>
    <property type="match status" value="2"/>
</dbReference>
<organism evidence="14">
    <name type="scientific">Chromera velia CCMP2878</name>
    <dbReference type="NCBI Taxonomy" id="1169474"/>
    <lineage>
        <taxon>Eukaryota</taxon>
        <taxon>Sar</taxon>
        <taxon>Alveolata</taxon>
        <taxon>Colpodellida</taxon>
        <taxon>Chromeraceae</taxon>
        <taxon>Chromera</taxon>
    </lineage>
</organism>
<keyword evidence="6" id="KW-0378">Hydrolase</keyword>
<dbReference type="PhylomeDB" id="A0A0G4FDL3"/>
<dbReference type="GO" id="GO:0008305">
    <property type="term" value="C:integrin complex"/>
    <property type="evidence" value="ECO:0007669"/>
    <property type="project" value="InterPro"/>
</dbReference>
<dbReference type="SMART" id="SM00181">
    <property type="entry name" value="EGF"/>
    <property type="match status" value="2"/>
</dbReference>
<dbReference type="InterPro" id="IPR024731">
    <property type="entry name" value="NELL2-like_EGF"/>
</dbReference>
<evidence type="ECO:0000256" key="7">
    <source>
        <dbReference type="ARBA" id="ARBA00023157"/>
    </source>
</evidence>
<dbReference type="InterPro" id="IPR018097">
    <property type="entry name" value="EGF_Ca-bd_CS"/>
</dbReference>
<feature type="region of interest" description="Disordered" evidence="11">
    <location>
        <begin position="853"/>
        <end position="875"/>
    </location>
</feature>
<keyword evidence="8" id="KW-0325">Glycoprotein</keyword>
<feature type="compositionally biased region" description="Basic and acidic residues" evidence="11">
    <location>
        <begin position="1677"/>
        <end position="1686"/>
    </location>
</feature>
<feature type="transmembrane region" description="Helical" evidence="12">
    <location>
        <begin position="1113"/>
        <end position="1134"/>
    </location>
</feature>
<dbReference type="InterPro" id="IPR000413">
    <property type="entry name" value="Integrin_alpha"/>
</dbReference>
<dbReference type="InterPro" id="IPR000152">
    <property type="entry name" value="EGF-type_Asp/Asn_hydroxyl_site"/>
</dbReference>
<feature type="region of interest" description="Disordered" evidence="11">
    <location>
        <begin position="1320"/>
        <end position="1346"/>
    </location>
</feature>
<feature type="region of interest" description="Disordered" evidence="11">
    <location>
        <begin position="1671"/>
        <end position="1732"/>
    </location>
</feature>
<dbReference type="InterPro" id="IPR000742">
    <property type="entry name" value="EGF"/>
</dbReference>
<keyword evidence="12" id="KW-1133">Transmembrane helix</keyword>
<evidence type="ECO:0000256" key="5">
    <source>
        <dbReference type="ARBA" id="ARBA00022737"/>
    </source>
</evidence>
<dbReference type="PROSITE" id="PS51470">
    <property type="entry name" value="FG_GAP"/>
    <property type="match status" value="2"/>
</dbReference>
<dbReference type="PANTHER" id="PTHR23221">
    <property type="entry name" value="GLYCOSYLPHOSPHATIDYLINOSITOL PHOSPHOLIPASE D"/>
    <property type="match status" value="1"/>
</dbReference>
<feature type="repeat" description="FG-GAP" evidence="10">
    <location>
        <begin position="288"/>
        <end position="351"/>
    </location>
</feature>
<dbReference type="InterPro" id="IPR028994">
    <property type="entry name" value="Integrin_alpha_N"/>
</dbReference>
<dbReference type="PRINTS" id="PR01185">
    <property type="entry name" value="INTEGRINA"/>
</dbReference>
<feature type="region of interest" description="Disordered" evidence="11">
    <location>
        <begin position="1423"/>
        <end position="1452"/>
    </location>
</feature>
<keyword evidence="12" id="KW-0812">Transmembrane</keyword>
<evidence type="ECO:0000259" key="13">
    <source>
        <dbReference type="PROSITE" id="PS50026"/>
    </source>
</evidence>
<feature type="transmembrane region" description="Helical" evidence="12">
    <location>
        <begin position="2143"/>
        <end position="2169"/>
    </location>
</feature>
<feature type="transmembrane region" description="Helical" evidence="12">
    <location>
        <begin position="1954"/>
        <end position="1973"/>
    </location>
</feature>
<evidence type="ECO:0000256" key="8">
    <source>
        <dbReference type="ARBA" id="ARBA00023180"/>
    </source>
</evidence>
<proteinExistence type="predicted"/>
<evidence type="ECO:0000256" key="11">
    <source>
        <dbReference type="SAM" id="MobiDB-lite"/>
    </source>
</evidence>
<dbReference type="GO" id="GO:0007155">
    <property type="term" value="P:cell adhesion"/>
    <property type="evidence" value="ECO:0007669"/>
    <property type="project" value="InterPro"/>
</dbReference>
<evidence type="ECO:0000256" key="6">
    <source>
        <dbReference type="ARBA" id="ARBA00022801"/>
    </source>
</evidence>
<feature type="compositionally biased region" description="Basic and acidic residues" evidence="11">
    <location>
        <begin position="1851"/>
        <end position="1864"/>
    </location>
</feature>
<feature type="region of interest" description="Disordered" evidence="11">
    <location>
        <begin position="1826"/>
        <end position="1869"/>
    </location>
</feature>
<dbReference type="CDD" id="cd00054">
    <property type="entry name" value="EGF_CA"/>
    <property type="match status" value="3"/>
</dbReference>
<dbReference type="PROSITE" id="PS01187">
    <property type="entry name" value="EGF_CA"/>
    <property type="match status" value="2"/>
</dbReference>
<evidence type="ECO:0000256" key="12">
    <source>
        <dbReference type="SAM" id="Phobius"/>
    </source>
</evidence>
<feature type="region of interest" description="Disordered" evidence="11">
    <location>
        <begin position="1024"/>
        <end position="1046"/>
    </location>
</feature>
<keyword evidence="12" id="KW-0472">Membrane</keyword>
<feature type="transmembrane region" description="Helical" evidence="12">
    <location>
        <begin position="2189"/>
        <end position="2211"/>
    </location>
</feature>
<feature type="domain" description="EGF-like" evidence="13">
    <location>
        <begin position="610"/>
        <end position="650"/>
    </location>
</feature>
<dbReference type="SMART" id="SM00179">
    <property type="entry name" value="EGF_CA"/>
    <property type="match status" value="3"/>
</dbReference>
<dbReference type="GO" id="GO:0016787">
    <property type="term" value="F:hydrolase activity"/>
    <property type="evidence" value="ECO:0007669"/>
    <property type="project" value="UniProtKB-KW"/>
</dbReference>
<evidence type="ECO:0000256" key="2">
    <source>
        <dbReference type="ARBA" id="ARBA00022525"/>
    </source>
</evidence>
<evidence type="ECO:0000256" key="4">
    <source>
        <dbReference type="ARBA" id="ARBA00022729"/>
    </source>
</evidence>
<dbReference type="SUPFAM" id="SSF57184">
    <property type="entry name" value="Growth factor receptor domain"/>
    <property type="match status" value="1"/>
</dbReference>
<evidence type="ECO:0000256" key="10">
    <source>
        <dbReference type="PROSITE-ProRule" id="PRU00803"/>
    </source>
</evidence>
<feature type="region of interest" description="Disordered" evidence="11">
    <location>
        <begin position="1214"/>
        <end position="1255"/>
    </location>
</feature>
<dbReference type="InterPro" id="IPR009030">
    <property type="entry name" value="Growth_fac_rcpt_cys_sf"/>
</dbReference>
<dbReference type="InterPro" id="IPR001881">
    <property type="entry name" value="EGF-like_Ca-bd_dom"/>
</dbReference>
<feature type="compositionally biased region" description="Low complexity" evidence="11">
    <location>
        <begin position="812"/>
        <end position="826"/>
    </location>
</feature>
<feature type="compositionally biased region" description="Low complexity" evidence="11">
    <location>
        <begin position="771"/>
        <end position="807"/>
    </location>
</feature>
<gene>
    <name evidence="14" type="ORF">Cvel_3200</name>
</gene>